<dbReference type="InterPro" id="IPR026822">
    <property type="entry name" value="Spp2/MOS2_G-patch"/>
</dbReference>
<dbReference type="Proteomes" id="UP000053424">
    <property type="component" value="Unassembled WGS sequence"/>
</dbReference>
<organism evidence="6 7">
    <name type="scientific">Hebeloma cylindrosporum</name>
    <dbReference type="NCBI Taxonomy" id="76867"/>
    <lineage>
        <taxon>Eukaryota</taxon>
        <taxon>Fungi</taxon>
        <taxon>Dikarya</taxon>
        <taxon>Basidiomycota</taxon>
        <taxon>Agaricomycotina</taxon>
        <taxon>Agaricomycetes</taxon>
        <taxon>Agaricomycetidae</taxon>
        <taxon>Agaricales</taxon>
        <taxon>Agaricineae</taxon>
        <taxon>Hymenogastraceae</taxon>
        <taxon>Hebeloma</taxon>
    </lineage>
</organism>
<feature type="compositionally biased region" description="Basic and acidic residues" evidence="4">
    <location>
        <begin position="282"/>
        <end position="292"/>
    </location>
</feature>
<evidence type="ECO:0000256" key="3">
    <source>
        <dbReference type="ARBA" id="ARBA00023242"/>
    </source>
</evidence>
<evidence type="ECO:0000256" key="2">
    <source>
        <dbReference type="ARBA" id="ARBA00008576"/>
    </source>
</evidence>
<dbReference type="GO" id="GO:0005681">
    <property type="term" value="C:spliceosomal complex"/>
    <property type="evidence" value="ECO:0007669"/>
    <property type="project" value="TreeGrafter"/>
</dbReference>
<dbReference type="PANTHER" id="PTHR15818:SF2">
    <property type="entry name" value="G-PATCH DOMAIN AND KOW MOTIFS-CONTAINING PROTEIN"/>
    <property type="match status" value="1"/>
</dbReference>
<dbReference type="GO" id="GO:0000398">
    <property type="term" value="P:mRNA splicing, via spliceosome"/>
    <property type="evidence" value="ECO:0007669"/>
    <property type="project" value="InterPro"/>
</dbReference>
<evidence type="ECO:0000313" key="6">
    <source>
        <dbReference type="EMBL" id="KIM45061.1"/>
    </source>
</evidence>
<dbReference type="InterPro" id="IPR000467">
    <property type="entry name" value="G_patch_dom"/>
</dbReference>
<gene>
    <name evidence="6" type="ORF">M413DRAFT_36404</name>
</gene>
<comment type="similarity">
    <text evidence="2">Belongs to the SPP2 family.</text>
</comment>
<evidence type="ECO:0000259" key="5">
    <source>
        <dbReference type="PROSITE" id="PS50174"/>
    </source>
</evidence>
<feature type="region of interest" description="Disordered" evidence="4">
    <location>
        <begin position="1"/>
        <end position="69"/>
    </location>
</feature>
<dbReference type="HOGENOM" id="CLU_045413_0_0_1"/>
<dbReference type="EMBL" id="KN831772">
    <property type="protein sequence ID" value="KIM45061.1"/>
    <property type="molecule type" value="Genomic_DNA"/>
</dbReference>
<accession>A0A0C3CMR6</accession>
<proteinExistence type="inferred from homology"/>
<sequence length="414" mass="46350">VSFTIRRPTPVSRATSSGPDSDPGPLFKVPLPPRGSPLVRSQTSSPHPSESQADHVDNSSDEDSASEDELVTGFDKFGVQRCVSFKKINRPLVIPALKNKDWREIARKRRNAAQYVPPSAAAATGADGSVGGLGTKDTINSGPVLSGLQVKQRVISVTQNEDVVEETTEVAMQVVEEETEDQKALRAILAEASGENQDEGPILDIIPPPISETDALKQDVEDLPDAATLEDYARVPVSQFGAALLRGMGWKEGTAASRKPGKGLVEPYLPSARPALLGIGAKEQEVFDDGNKNNKRKRPERRYMPVVKQDRTDTASPNGNPRDRRERSRSPRRSTTSSRRNSPDRYTSRSEKDRSSSKRSYDHDDKERRAEDRDRRDDDRRRNYERESRQKSERDRRRDDGQDRSDRNRERSRR</sequence>
<name>A0A0C3CMR6_HEBCY</name>
<feature type="non-terminal residue" evidence="6">
    <location>
        <position position="1"/>
    </location>
</feature>
<reference evidence="7" key="2">
    <citation type="submission" date="2015-01" db="EMBL/GenBank/DDBJ databases">
        <title>Evolutionary Origins and Diversification of the Mycorrhizal Mutualists.</title>
        <authorList>
            <consortium name="DOE Joint Genome Institute"/>
            <consortium name="Mycorrhizal Genomics Consortium"/>
            <person name="Kohler A."/>
            <person name="Kuo A."/>
            <person name="Nagy L.G."/>
            <person name="Floudas D."/>
            <person name="Copeland A."/>
            <person name="Barry K.W."/>
            <person name="Cichocki N."/>
            <person name="Veneault-Fourrey C."/>
            <person name="LaButti K."/>
            <person name="Lindquist E.A."/>
            <person name="Lipzen A."/>
            <person name="Lundell T."/>
            <person name="Morin E."/>
            <person name="Murat C."/>
            <person name="Riley R."/>
            <person name="Ohm R."/>
            <person name="Sun H."/>
            <person name="Tunlid A."/>
            <person name="Henrissat B."/>
            <person name="Grigoriev I.V."/>
            <person name="Hibbett D.S."/>
            <person name="Martin F."/>
        </authorList>
    </citation>
    <scope>NUCLEOTIDE SEQUENCE [LARGE SCALE GENOMIC DNA]</scope>
    <source>
        <strain evidence="7">h7</strain>
    </source>
</reference>
<evidence type="ECO:0000256" key="4">
    <source>
        <dbReference type="SAM" id="MobiDB-lite"/>
    </source>
</evidence>
<feature type="compositionally biased region" description="Basic and acidic residues" evidence="4">
    <location>
        <begin position="341"/>
        <end position="414"/>
    </location>
</feature>
<feature type="compositionally biased region" description="Acidic residues" evidence="4">
    <location>
        <begin position="59"/>
        <end position="69"/>
    </location>
</feature>
<keyword evidence="3" id="KW-0539">Nucleus</keyword>
<feature type="compositionally biased region" description="Low complexity" evidence="4">
    <location>
        <begin position="112"/>
        <end position="123"/>
    </location>
</feature>
<dbReference type="STRING" id="686832.A0A0C3CMR6"/>
<protein>
    <recommendedName>
        <fullName evidence="5">G-patch domain-containing protein</fullName>
    </recommendedName>
</protein>
<feature type="non-terminal residue" evidence="6">
    <location>
        <position position="414"/>
    </location>
</feature>
<dbReference type="Pfam" id="PF12656">
    <property type="entry name" value="G-patch_2"/>
    <property type="match status" value="1"/>
</dbReference>
<feature type="region of interest" description="Disordered" evidence="4">
    <location>
        <begin position="280"/>
        <end position="414"/>
    </location>
</feature>
<dbReference type="GO" id="GO:0003676">
    <property type="term" value="F:nucleic acid binding"/>
    <property type="evidence" value="ECO:0007669"/>
    <property type="project" value="InterPro"/>
</dbReference>
<comment type="subcellular location">
    <subcellularLocation>
        <location evidence="1">Nucleus</location>
    </subcellularLocation>
</comment>
<dbReference type="AlphaFoldDB" id="A0A0C3CMR6"/>
<evidence type="ECO:0000313" key="7">
    <source>
        <dbReference type="Proteomes" id="UP000053424"/>
    </source>
</evidence>
<feature type="region of interest" description="Disordered" evidence="4">
    <location>
        <begin position="111"/>
        <end position="130"/>
    </location>
</feature>
<dbReference type="InterPro" id="IPR045166">
    <property type="entry name" value="Spp2-like"/>
</dbReference>
<evidence type="ECO:0000256" key="1">
    <source>
        <dbReference type="ARBA" id="ARBA00004123"/>
    </source>
</evidence>
<feature type="compositionally biased region" description="Polar residues" evidence="4">
    <location>
        <begin position="39"/>
        <end position="51"/>
    </location>
</feature>
<reference evidence="6 7" key="1">
    <citation type="submission" date="2014-04" db="EMBL/GenBank/DDBJ databases">
        <authorList>
            <consortium name="DOE Joint Genome Institute"/>
            <person name="Kuo A."/>
            <person name="Gay G."/>
            <person name="Dore J."/>
            <person name="Kohler A."/>
            <person name="Nagy L.G."/>
            <person name="Floudas D."/>
            <person name="Copeland A."/>
            <person name="Barry K.W."/>
            <person name="Cichocki N."/>
            <person name="Veneault-Fourrey C."/>
            <person name="LaButti K."/>
            <person name="Lindquist E.A."/>
            <person name="Lipzen A."/>
            <person name="Lundell T."/>
            <person name="Morin E."/>
            <person name="Murat C."/>
            <person name="Sun H."/>
            <person name="Tunlid A."/>
            <person name="Henrissat B."/>
            <person name="Grigoriev I.V."/>
            <person name="Hibbett D.S."/>
            <person name="Martin F."/>
            <person name="Nordberg H.P."/>
            <person name="Cantor M.N."/>
            <person name="Hua S.X."/>
        </authorList>
    </citation>
    <scope>NUCLEOTIDE SEQUENCE [LARGE SCALE GENOMIC DNA]</scope>
    <source>
        <strain evidence="7">h7</strain>
    </source>
</reference>
<keyword evidence="7" id="KW-1185">Reference proteome</keyword>
<dbReference type="PROSITE" id="PS50174">
    <property type="entry name" value="G_PATCH"/>
    <property type="match status" value="1"/>
</dbReference>
<dbReference type="OrthoDB" id="5577072at2759"/>
<dbReference type="PANTHER" id="PTHR15818">
    <property type="entry name" value="G PATCH AND KOW-CONTAINING"/>
    <property type="match status" value="1"/>
</dbReference>
<feature type="domain" description="G-patch" evidence="5">
    <location>
        <begin position="237"/>
        <end position="284"/>
    </location>
</feature>